<accession>A0ACC0FYL6</accession>
<evidence type="ECO:0000313" key="2">
    <source>
        <dbReference type="Proteomes" id="UP001060215"/>
    </source>
</evidence>
<keyword evidence="2" id="KW-1185">Reference proteome</keyword>
<protein>
    <submittedName>
        <fullName evidence="1">COP1-interactive protein 1</fullName>
    </submittedName>
</protein>
<dbReference type="Proteomes" id="UP001060215">
    <property type="component" value="Chromosome 12"/>
</dbReference>
<comment type="caution">
    <text evidence="1">The sequence shown here is derived from an EMBL/GenBank/DDBJ whole genome shotgun (WGS) entry which is preliminary data.</text>
</comment>
<dbReference type="EMBL" id="CM045769">
    <property type="protein sequence ID" value="KAI7993175.1"/>
    <property type="molecule type" value="Genomic_DNA"/>
</dbReference>
<proteinExistence type="predicted"/>
<gene>
    <name evidence="1" type="ORF">LOK49_LG11G02242</name>
</gene>
<evidence type="ECO:0000313" key="1">
    <source>
        <dbReference type="EMBL" id="KAI7993175.1"/>
    </source>
</evidence>
<name>A0ACC0FYL6_9ERIC</name>
<sequence length="313" mass="35993">MKKMGIQIIFLLFLPPAWTADSAYSSKEKGSKNGELQNEFQKVTDEIKQELQVADLKRELTETTEEKEAEKMISDLKMEAETLNGENSKLLQELVTECSQLREELGERERELASHTEMHETHKSETSARMRGLELELDSLRTQKGDEVKLLMENLSTIEEDYGYFESRVYEILNAFQGAKNRVRELEEQVDSLRNQNSNLEEQLRGKTHETETETDQMPGVQEEEERKSNEDEDDDLEFPTSADEIRPVFGRDELDGVPAGTYCVSGRVKPTVAGGGVTVAQERSRRRRLLMPYRQEGYRQTTNQSRKQELSS</sequence>
<organism evidence="1 2">
    <name type="scientific">Camellia lanceoleosa</name>
    <dbReference type="NCBI Taxonomy" id="1840588"/>
    <lineage>
        <taxon>Eukaryota</taxon>
        <taxon>Viridiplantae</taxon>
        <taxon>Streptophyta</taxon>
        <taxon>Embryophyta</taxon>
        <taxon>Tracheophyta</taxon>
        <taxon>Spermatophyta</taxon>
        <taxon>Magnoliopsida</taxon>
        <taxon>eudicotyledons</taxon>
        <taxon>Gunneridae</taxon>
        <taxon>Pentapetalae</taxon>
        <taxon>asterids</taxon>
        <taxon>Ericales</taxon>
        <taxon>Theaceae</taxon>
        <taxon>Camellia</taxon>
    </lineage>
</organism>
<reference evidence="1 2" key="1">
    <citation type="journal article" date="2022" name="Plant J.">
        <title>Chromosome-level genome of Camellia lanceoleosa provides a valuable resource for understanding genome evolution and self-incompatibility.</title>
        <authorList>
            <person name="Gong W."/>
            <person name="Xiao S."/>
            <person name="Wang L."/>
            <person name="Liao Z."/>
            <person name="Chang Y."/>
            <person name="Mo W."/>
            <person name="Hu G."/>
            <person name="Li W."/>
            <person name="Zhao G."/>
            <person name="Zhu H."/>
            <person name="Hu X."/>
            <person name="Ji K."/>
            <person name="Xiang X."/>
            <person name="Song Q."/>
            <person name="Yuan D."/>
            <person name="Jin S."/>
            <person name="Zhang L."/>
        </authorList>
    </citation>
    <scope>NUCLEOTIDE SEQUENCE [LARGE SCALE GENOMIC DNA]</scope>
    <source>
        <strain evidence="1">SQ_2022a</strain>
    </source>
</reference>